<feature type="transmembrane region" description="Helical" evidence="1">
    <location>
        <begin position="83"/>
        <end position="111"/>
    </location>
</feature>
<dbReference type="EMBL" id="MGFU01000042">
    <property type="protein sequence ID" value="OGM12208.1"/>
    <property type="molecule type" value="Genomic_DNA"/>
</dbReference>
<keyword evidence="1" id="KW-0812">Transmembrane</keyword>
<dbReference type="Proteomes" id="UP000179013">
    <property type="component" value="Unassembled WGS sequence"/>
</dbReference>
<evidence type="ECO:0000256" key="1">
    <source>
        <dbReference type="SAM" id="Phobius"/>
    </source>
</evidence>
<evidence type="ECO:0008006" key="4">
    <source>
        <dbReference type="Google" id="ProtNLM"/>
    </source>
</evidence>
<accession>A0A1F7XCT0</accession>
<reference evidence="2 3" key="1">
    <citation type="journal article" date="2016" name="Nat. Commun.">
        <title>Thousands of microbial genomes shed light on interconnected biogeochemical processes in an aquifer system.</title>
        <authorList>
            <person name="Anantharaman K."/>
            <person name="Brown C.T."/>
            <person name="Hug L.A."/>
            <person name="Sharon I."/>
            <person name="Castelle C.J."/>
            <person name="Probst A.J."/>
            <person name="Thomas B.C."/>
            <person name="Singh A."/>
            <person name="Wilkins M.J."/>
            <person name="Karaoz U."/>
            <person name="Brodie E.L."/>
            <person name="Williams K.H."/>
            <person name="Hubbard S.S."/>
            <person name="Banfield J.F."/>
        </authorList>
    </citation>
    <scope>NUCLEOTIDE SEQUENCE [LARGE SCALE GENOMIC DNA]</scope>
</reference>
<evidence type="ECO:0000313" key="2">
    <source>
        <dbReference type="EMBL" id="OGM12208.1"/>
    </source>
</evidence>
<dbReference type="AlphaFoldDB" id="A0A1F7XCT0"/>
<feature type="transmembrane region" description="Helical" evidence="1">
    <location>
        <begin position="45"/>
        <end position="63"/>
    </location>
</feature>
<protein>
    <recommendedName>
        <fullName evidence="4">DUF456 domain-containing protein</fullName>
    </recommendedName>
</protein>
<keyword evidence="1" id="KW-1133">Transmembrane helix</keyword>
<organism evidence="2 3">
    <name type="scientific">Candidatus Woesebacteria bacterium RBG_16_39_8b</name>
    <dbReference type="NCBI Taxonomy" id="1802482"/>
    <lineage>
        <taxon>Bacteria</taxon>
        <taxon>Candidatus Woeseibacteriota</taxon>
    </lineage>
</organism>
<proteinExistence type="predicted"/>
<evidence type="ECO:0000313" key="3">
    <source>
        <dbReference type="Proteomes" id="UP000179013"/>
    </source>
</evidence>
<feature type="transmembrane region" description="Helical" evidence="1">
    <location>
        <begin position="6"/>
        <end position="38"/>
    </location>
</feature>
<dbReference type="Pfam" id="PF04306">
    <property type="entry name" value="DUF456"/>
    <property type="match status" value="1"/>
</dbReference>
<sequence>MPFLIIAVIFFFVGFFGLIIPIIPDLVVIWLGVLIYAIGTKFSEISISTVILLGLLSGTTYLIDYLGTYLGAKQYGASKKGLVSGIIGGIIGLILLPPLGFVFGMLIGVIIGEILLSKRGSASAVKVGKGILLGFFFGVLIKVIIAGIIIGFFLSSIF</sequence>
<gene>
    <name evidence="2" type="ORF">A2V80_02125</name>
</gene>
<dbReference type="PANTHER" id="PTHR39165:SF1">
    <property type="entry name" value="DUF456 DOMAIN-CONTAINING PROTEIN"/>
    <property type="match status" value="1"/>
</dbReference>
<feature type="transmembrane region" description="Helical" evidence="1">
    <location>
        <begin position="131"/>
        <end position="154"/>
    </location>
</feature>
<dbReference type="PANTHER" id="PTHR39165">
    <property type="entry name" value="IG HYPOTHETICAL 17883"/>
    <property type="match status" value="1"/>
</dbReference>
<name>A0A1F7XCT0_9BACT</name>
<dbReference type="InterPro" id="IPR007403">
    <property type="entry name" value="DUF456"/>
</dbReference>
<comment type="caution">
    <text evidence="2">The sequence shown here is derived from an EMBL/GenBank/DDBJ whole genome shotgun (WGS) entry which is preliminary data.</text>
</comment>
<keyword evidence="1" id="KW-0472">Membrane</keyword>